<evidence type="ECO:0000256" key="1">
    <source>
        <dbReference type="SAM" id="MobiDB-lite"/>
    </source>
</evidence>
<dbReference type="EMBL" id="JAGTJR010000004">
    <property type="protein sequence ID" value="KAH7061222.1"/>
    <property type="molecule type" value="Genomic_DNA"/>
</dbReference>
<accession>A0ABQ8GNT0</accession>
<organism evidence="2 3">
    <name type="scientific">Macrophomina phaseolina</name>
    <dbReference type="NCBI Taxonomy" id="35725"/>
    <lineage>
        <taxon>Eukaryota</taxon>
        <taxon>Fungi</taxon>
        <taxon>Dikarya</taxon>
        <taxon>Ascomycota</taxon>
        <taxon>Pezizomycotina</taxon>
        <taxon>Dothideomycetes</taxon>
        <taxon>Dothideomycetes incertae sedis</taxon>
        <taxon>Botryosphaeriales</taxon>
        <taxon>Botryosphaeriaceae</taxon>
        <taxon>Macrophomina</taxon>
    </lineage>
</organism>
<keyword evidence="3" id="KW-1185">Reference proteome</keyword>
<comment type="caution">
    <text evidence="2">The sequence shown here is derived from an EMBL/GenBank/DDBJ whole genome shotgun (WGS) entry which is preliminary data.</text>
</comment>
<feature type="compositionally biased region" description="Low complexity" evidence="1">
    <location>
        <begin position="37"/>
        <end position="60"/>
    </location>
</feature>
<feature type="region of interest" description="Disordered" evidence="1">
    <location>
        <begin position="1"/>
        <end position="132"/>
    </location>
</feature>
<evidence type="ECO:0000313" key="2">
    <source>
        <dbReference type="EMBL" id="KAH7061222.1"/>
    </source>
</evidence>
<gene>
    <name evidence="2" type="ORF">B0J12DRAFT_646989</name>
</gene>
<protein>
    <submittedName>
        <fullName evidence="2">Uncharacterized protein</fullName>
    </submittedName>
</protein>
<feature type="compositionally biased region" description="Basic and acidic residues" evidence="1">
    <location>
        <begin position="122"/>
        <end position="132"/>
    </location>
</feature>
<name>A0ABQ8GNT0_9PEZI</name>
<dbReference type="Proteomes" id="UP000774617">
    <property type="component" value="Unassembled WGS sequence"/>
</dbReference>
<proteinExistence type="predicted"/>
<sequence>MSSNLMDIEPGGKNTPYESIKIHTNPTAKEPGQLGSADDTTNNPTTLPANTNTTSTTHVTAAEKARFGQALSEQGGMSGHTAPDHASGSAKQAGGYGGTDSLVENIEGGDAAQSRRAQGYGGERDVRRDVGA</sequence>
<evidence type="ECO:0000313" key="3">
    <source>
        <dbReference type="Proteomes" id="UP000774617"/>
    </source>
</evidence>
<reference evidence="2 3" key="1">
    <citation type="journal article" date="2021" name="Nat. Commun.">
        <title>Genetic determinants of endophytism in the Arabidopsis root mycobiome.</title>
        <authorList>
            <person name="Mesny F."/>
            <person name="Miyauchi S."/>
            <person name="Thiergart T."/>
            <person name="Pickel B."/>
            <person name="Atanasova L."/>
            <person name="Karlsson M."/>
            <person name="Huettel B."/>
            <person name="Barry K.W."/>
            <person name="Haridas S."/>
            <person name="Chen C."/>
            <person name="Bauer D."/>
            <person name="Andreopoulos W."/>
            <person name="Pangilinan J."/>
            <person name="LaButti K."/>
            <person name="Riley R."/>
            <person name="Lipzen A."/>
            <person name="Clum A."/>
            <person name="Drula E."/>
            <person name="Henrissat B."/>
            <person name="Kohler A."/>
            <person name="Grigoriev I.V."/>
            <person name="Martin F.M."/>
            <person name="Hacquard S."/>
        </authorList>
    </citation>
    <scope>NUCLEOTIDE SEQUENCE [LARGE SCALE GENOMIC DNA]</scope>
    <source>
        <strain evidence="2 3">MPI-SDFR-AT-0080</strain>
    </source>
</reference>